<dbReference type="PRINTS" id="PR00469">
    <property type="entry name" value="PNDRDTASEII"/>
</dbReference>
<sequence length="351" mass="37833">MEGSVDTLVIGAGQAGLAAAYYLQQHGVEFVVLDERAALGAVWATRFDALHLFSPAWTSNLPGFPWAGSALRYPSKDEAATYLHDYARHFNFPVHLNQRVVALNKDAAGLGYTVETAAGTTYRSRRVIVSTGAYTAPHRPAFATELPTHVQQLHSSQYQRPTQLPTAGPVAVVGSGNSALQIAADLAATGRPVFVAFDEKTGALPNNQLMWVLLKGTGMLRLSRYNMLGRRMMHSPEPVVSGDLRRLRSFSNAEFIGRAVGATAEGAIQGRRQATPPLAAVVWATGFRPDFSWIKLPIFDSIGVPEHKRGITEVPGLAFLGLPWLKSRSSALMGGAGPDARHVVQVLLKST</sequence>
<dbReference type="SUPFAM" id="SSF51905">
    <property type="entry name" value="FAD/NAD(P)-binding domain"/>
    <property type="match status" value="2"/>
</dbReference>
<evidence type="ECO:0000313" key="2">
    <source>
        <dbReference type="EMBL" id="UOG74602.1"/>
    </source>
</evidence>
<dbReference type="RefSeq" id="WP_243798088.1">
    <property type="nucleotide sequence ID" value="NZ_CP094669.1"/>
</dbReference>
<protein>
    <submittedName>
        <fullName evidence="2">NAD(P)/FAD-dependent oxidoreductase</fullName>
    </submittedName>
</protein>
<dbReference type="Pfam" id="PF13738">
    <property type="entry name" value="Pyr_redox_3"/>
    <property type="match status" value="1"/>
</dbReference>
<keyword evidence="1" id="KW-0560">Oxidoreductase</keyword>
<evidence type="ECO:0000256" key="1">
    <source>
        <dbReference type="ARBA" id="ARBA00023002"/>
    </source>
</evidence>
<dbReference type="InterPro" id="IPR050982">
    <property type="entry name" value="Auxin_biosynth/cation_transpt"/>
</dbReference>
<keyword evidence="3" id="KW-1185">Reference proteome</keyword>
<evidence type="ECO:0000313" key="3">
    <source>
        <dbReference type="Proteomes" id="UP000831113"/>
    </source>
</evidence>
<name>A0ABY4CX43_9BACT</name>
<accession>A0ABY4CX43</accession>
<organism evidence="2 3">
    <name type="scientific">Hymenobacter tibetensis</name>
    <dbReference type="NCBI Taxonomy" id="497967"/>
    <lineage>
        <taxon>Bacteria</taxon>
        <taxon>Pseudomonadati</taxon>
        <taxon>Bacteroidota</taxon>
        <taxon>Cytophagia</taxon>
        <taxon>Cytophagales</taxon>
        <taxon>Hymenobacteraceae</taxon>
        <taxon>Hymenobacter</taxon>
    </lineage>
</organism>
<dbReference type="EMBL" id="CP094669">
    <property type="protein sequence ID" value="UOG74602.1"/>
    <property type="molecule type" value="Genomic_DNA"/>
</dbReference>
<proteinExistence type="predicted"/>
<dbReference type="PANTHER" id="PTHR43539:SF78">
    <property type="entry name" value="FLAVIN-CONTAINING MONOOXYGENASE"/>
    <property type="match status" value="1"/>
</dbReference>
<dbReference type="PRINTS" id="PR00368">
    <property type="entry name" value="FADPNR"/>
</dbReference>
<gene>
    <name evidence="2" type="ORF">MTX78_21100</name>
</gene>
<reference evidence="2 3" key="1">
    <citation type="submission" date="2022-03" db="EMBL/GenBank/DDBJ databases">
        <title>Hymenobactersp. isolated from the air.</title>
        <authorList>
            <person name="Won M."/>
            <person name="Kwon S.-W."/>
        </authorList>
    </citation>
    <scope>NUCLEOTIDE SEQUENCE [LARGE SCALE GENOMIC DNA]</scope>
    <source>
        <strain evidence="2 3">KACC 21982</strain>
    </source>
</reference>
<dbReference type="Gene3D" id="3.50.50.60">
    <property type="entry name" value="FAD/NAD(P)-binding domain"/>
    <property type="match status" value="1"/>
</dbReference>
<dbReference type="InterPro" id="IPR036188">
    <property type="entry name" value="FAD/NAD-bd_sf"/>
</dbReference>
<dbReference type="Proteomes" id="UP000831113">
    <property type="component" value="Chromosome"/>
</dbReference>
<dbReference type="PANTHER" id="PTHR43539">
    <property type="entry name" value="FLAVIN-BINDING MONOOXYGENASE-LIKE PROTEIN (AFU_ORTHOLOGUE AFUA_4G09220)"/>
    <property type="match status" value="1"/>
</dbReference>